<feature type="domain" description="DUF2383" evidence="1">
    <location>
        <begin position="12"/>
        <end position="117"/>
    </location>
</feature>
<accession>A0A7W3U4D2</accession>
<evidence type="ECO:0000259" key="1">
    <source>
        <dbReference type="Pfam" id="PF09537"/>
    </source>
</evidence>
<protein>
    <submittedName>
        <fullName evidence="2">PA2169 family four-helix-bundle protein</fullName>
    </submittedName>
</protein>
<gene>
    <name evidence="2" type="ORF">H4F99_09565</name>
</gene>
<dbReference type="Gene3D" id="1.20.1260.10">
    <property type="match status" value="1"/>
</dbReference>
<organism evidence="2 3">
    <name type="scientific">Marilutibacter penaei</name>
    <dbReference type="NCBI Taxonomy" id="2759900"/>
    <lineage>
        <taxon>Bacteria</taxon>
        <taxon>Pseudomonadati</taxon>
        <taxon>Pseudomonadota</taxon>
        <taxon>Gammaproteobacteria</taxon>
        <taxon>Lysobacterales</taxon>
        <taxon>Lysobacteraceae</taxon>
        <taxon>Marilutibacter</taxon>
    </lineage>
</organism>
<dbReference type="EMBL" id="JACHTE010000006">
    <property type="protein sequence ID" value="MBB1088737.1"/>
    <property type="molecule type" value="Genomic_DNA"/>
</dbReference>
<dbReference type="NCBIfam" id="TIGR02284">
    <property type="entry name" value="PA2169 family four-helix-bundle protein"/>
    <property type="match status" value="1"/>
</dbReference>
<evidence type="ECO:0000313" key="3">
    <source>
        <dbReference type="Proteomes" id="UP000552587"/>
    </source>
</evidence>
<dbReference type="InterPro" id="IPR011971">
    <property type="entry name" value="CHP02284"/>
</dbReference>
<dbReference type="AlphaFoldDB" id="A0A7W3U4D2"/>
<sequence>MNTTSHIRDEKIETLNELIEVSRDSAEFYGEAAGKVDNPELRQLFNGMAESKQGLVGALSREVRAEGGKPASGGTFRGRLHEFYGDIRAKLGNKDYAYVAELEESEDRMLDAMKDVIGDDGTPAPVKSAVATYLPKVKAQHDLMRDRKWSMKAH</sequence>
<reference evidence="2 3" key="1">
    <citation type="submission" date="2020-07" db="EMBL/GenBank/DDBJ databases">
        <authorList>
            <person name="Xu S."/>
            <person name="Li A."/>
        </authorList>
    </citation>
    <scope>NUCLEOTIDE SEQUENCE [LARGE SCALE GENOMIC DNA]</scope>
    <source>
        <strain evidence="2 3">SG-8</strain>
    </source>
</reference>
<dbReference type="RefSeq" id="WP_182669513.1">
    <property type="nucleotide sequence ID" value="NZ_JACHTE010000006.1"/>
</dbReference>
<evidence type="ECO:0000313" key="2">
    <source>
        <dbReference type="EMBL" id="MBB1088737.1"/>
    </source>
</evidence>
<dbReference type="Pfam" id="PF09537">
    <property type="entry name" value="DUF2383"/>
    <property type="match status" value="1"/>
</dbReference>
<comment type="caution">
    <text evidence="2">The sequence shown here is derived from an EMBL/GenBank/DDBJ whole genome shotgun (WGS) entry which is preliminary data.</text>
</comment>
<keyword evidence="3" id="KW-1185">Reference proteome</keyword>
<dbReference type="Proteomes" id="UP000552587">
    <property type="component" value="Unassembled WGS sequence"/>
</dbReference>
<dbReference type="InterPro" id="IPR019052">
    <property type="entry name" value="DUF2383"/>
</dbReference>
<name>A0A7W3U4D2_9GAMM</name>
<dbReference type="InterPro" id="IPR012347">
    <property type="entry name" value="Ferritin-like"/>
</dbReference>
<proteinExistence type="predicted"/>